<evidence type="ECO:0000256" key="1">
    <source>
        <dbReference type="SAM" id="MobiDB-lite"/>
    </source>
</evidence>
<feature type="region of interest" description="Disordered" evidence="1">
    <location>
        <begin position="67"/>
        <end position="206"/>
    </location>
</feature>
<dbReference type="EMBL" id="MU002197">
    <property type="protein sequence ID" value="KAF2788672.1"/>
    <property type="molecule type" value="Genomic_DNA"/>
</dbReference>
<accession>A0A6A6WX51</accession>
<protein>
    <submittedName>
        <fullName evidence="2">Uncharacterized protein</fullName>
    </submittedName>
</protein>
<evidence type="ECO:0000313" key="2">
    <source>
        <dbReference type="EMBL" id="KAF2788672.1"/>
    </source>
</evidence>
<sequence>MSRANQWFVQGEGIAREVITADIQRYLGPDALVRPGPGTGEYEGRNGYWITAYRTLTSQMIQDLKMDSTRWQQEQGRQESGRGVAYQDSRTHAARQHWGPSQAQEAAAYEPPRQPASRPQQSYTTSQHTQPYAAGDQHYTTTPTSAYSTSAYPAPTTHTTPRTQPDPYANYPQTGREHQSYATPQYSYPQHAAQEAYRQPAAPPPQHGYAAPRYFGYFDPHFLVYR</sequence>
<organism evidence="2 3">
    <name type="scientific">Melanomma pulvis-pyrius CBS 109.77</name>
    <dbReference type="NCBI Taxonomy" id="1314802"/>
    <lineage>
        <taxon>Eukaryota</taxon>
        <taxon>Fungi</taxon>
        <taxon>Dikarya</taxon>
        <taxon>Ascomycota</taxon>
        <taxon>Pezizomycotina</taxon>
        <taxon>Dothideomycetes</taxon>
        <taxon>Pleosporomycetidae</taxon>
        <taxon>Pleosporales</taxon>
        <taxon>Melanommataceae</taxon>
        <taxon>Melanomma</taxon>
    </lineage>
</organism>
<reference evidence="2" key="1">
    <citation type="journal article" date="2020" name="Stud. Mycol.">
        <title>101 Dothideomycetes genomes: a test case for predicting lifestyles and emergence of pathogens.</title>
        <authorList>
            <person name="Haridas S."/>
            <person name="Albert R."/>
            <person name="Binder M."/>
            <person name="Bloem J."/>
            <person name="Labutti K."/>
            <person name="Salamov A."/>
            <person name="Andreopoulos B."/>
            <person name="Baker S."/>
            <person name="Barry K."/>
            <person name="Bills G."/>
            <person name="Bluhm B."/>
            <person name="Cannon C."/>
            <person name="Castanera R."/>
            <person name="Culley D."/>
            <person name="Daum C."/>
            <person name="Ezra D."/>
            <person name="Gonzalez J."/>
            <person name="Henrissat B."/>
            <person name="Kuo A."/>
            <person name="Liang C."/>
            <person name="Lipzen A."/>
            <person name="Lutzoni F."/>
            <person name="Magnuson J."/>
            <person name="Mondo S."/>
            <person name="Nolan M."/>
            <person name="Ohm R."/>
            <person name="Pangilinan J."/>
            <person name="Park H.-J."/>
            <person name="Ramirez L."/>
            <person name="Alfaro M."/>
            <person name="Sun H."/>
            <person name="Tritt A."/>
            <person name="Yoshinaga Y."/>
            <person name="Zwiers L.-H."/>
            <person name="Turgeon B."/>
            <person name="Goodwin S."/>
            <person name="Spatafora J."/>
            <person name="Crous P."/>
            <person name="Grigoriev I."/>
        </authorList>
    </citation>
    <scope>NUCLEOTIDE SEQUENCE</scope>
    <source>
        <strain evidence="2">CBS 109.77</strain>
    </source>
</reference>
<keyword evidence="3" id="KW-1185">Reference proteome</keyword>
<dbReference type="OrthoDB" id="4146887at2759"/>
<dbReference type="AlphaFoldDB" id="A0A6A6WX51"/>
<dbReference type="PANTHER" id="PTHR39609">
    <property type="entry name" value="RFEG-RELATED"/>
    <property type="match status" value="1"/>
</dbReference>
<dbReference type="PANTHER" id="PTHR39609:SF1">
    <property type="entry name" value="RFEG"/>
    <property type="match status" value="1"/>
</dbReference>
<dbReference type="Proteomes" id="UP000799757">
    <property type="component" value="Unassembled WGS sequence"/>
</dbReference>
<evidence type="ECO:0000313" key="3">
    <source>
        <dbReference type="Proteomes" id="UP000799757"/>
    </source>
</evidence>
<gene>
    <name evidence="2" type="ORF">K505DRAFT_254993</name>
</gene>
<feature type="compositionally biased region" description="Low complexity" evidence="1">
    <location>
        <begin position="139"/>
        <end position="157"/>
    </location>
</feature>
<name>A0A6A6WX51_9PLEO</name>
<proteinExistence type="predicted"/>